<protein>
    <submittedName>
        <fullName evidence="1">Uncharacterized protein</fullName>
    </submittedName>
</protein>
<accession>A0AAV6PTX2</accession>
<comment type="caution">
    <text evidence="1">The sequence shown here is derived from an EMBL/GenBank/DDBJ whole genome shotgun (WGS) entry which is preliminary data.</text>
</comment>
<gene>
    <name evidence="1" type="ORF">JOB18_017544</name>
</gene>
<dbReference type="EMBL" id="JAGKHQ010000021">
    <property type="protein sequence ID" value="KAG7474820.1"/>
    <property type="molecule type" value="Genomic_DNA"/>
</dbReference>
<name>A0AAV6PTX2_SOLSE</name>
<evidence type="ECO:0000313" key="1">
    <source>
        <dbReference type="EMBL" id="KAG7474820.1"/>
    </source>
</evidence>
<sequence length="155" mass="17365">MHSERRYMESSIFNTCYTVQRPVVSFVCANDVVRKEKAENLQPTRCPLTVLPPESDVELLAQGCHSQVAVLLRHHGDNPPSFSAHRVPNGHFHNCAVMASSVWPEEKQSGFVMTANSSQGLLWTLCCCGETEEKDARTLHNKGFQTHNCVVIEKL</sequence>
<organism evidence="1 2">
    <name type="scientific">Solea senegalensis</name>
    <name type="common">Senegalese sole</name>
    <dbReference type="NCBI Taxonomy" id="28829"/>
    <lineage>
        <taxon>Eukaryota</taxon>
        <taxon>Metazoa</taxon>
        <taxon>Chordata</taxon>
        <taxon>Craniata</taxon>
        <taxon>Vertebrata</taxon>
        <taxon>Euteleostomi</taxon>
        <taxon>Actinopterygii</taxon>
        <taxon>Neopterygii</taxon>
        <taxon>Teleostei</taxon>
        <taxon>Neoteleostei</taxon>
        <taxon>Acanthomorphata</taxon>
        <taxon>Carangaria</taxon>
        <taxon>Pleuronectiformes</taxon>
        <taxon>Pleuronectoidei</taxon>
        <taxon>Soleidae</taxon>
        <taxon>Solea</taxon>
    </lineage>
</organism>
<dbReference type="Proteomes" id="UP000693946">
    <property type="component" value="Linkage Group LG9"/>
</dbReference>
<evidence type="ECO:0000313" key="2">
    <source>
        <dbReference type="Proteomes" id="UP000693946"/>
    </source>
</evidence>
<keyword evidence="2" id="KW-1185">Reference proteome</keyword>
<proteinExistence type="predicted"/>
<reference evidence="1 2" key="1">
    <citation type="journal article" date="2021" name="Sci. Rep.">
        <title>Chromosome anchoring in Senegalese sole (Solea senegalensis) reveals sex-associated markers and genome rearrangements in flatfish.</title>
        <authorList>
            <person name="Guerrero-Cozar I."/>
            <person name="Gomez-Garrido J."/>
            <person name="Berbel C."/>
            <person name="Martinez-Blanch J.F."/>
            <person name="Alioto T."/>
            <person name="Claros M.G."/>
            <person name="Gagnaire P.A."/>
            <person name="Manchado M."/>
        </authorList>
    </citation>
    <scope>NUCLEOTIDE SEQUENCE [LARGE SCALE GENOMIC DNA]</scope>
    <source>
        <strain evidence="1">Sse05_10M</strain>
    </source>
</reference>
<dbReference type="AlphaFoldDB" id="A0AAV6PTX2"/>